<dbReference type="Pfam" id="PF01425">
    <property type="entry name" value="Amidase"/>
    <property type="match status" value="1"/>
</dbReference>
<evidence type="ECO:0000256" key="2">
    <source>
        <dbReference type="ARBA" id="ARBA00009199"/>
    </source>
</evidence>
<dbReference type="GO" id="GO:0004040">
    <property type="term" value="F:amidase activity"/>
    <property type="evidence" value="ECO:0007669"/>
    <property type="project" value="UniProtKB-EC"/>
</dbReference>
<evidence type="ECO:0000259" key="7">
    <source>
        <dbReference type="Pfam" id="PF01425"/>
    </source>
</evidence>
<feature type="active site" description="Charge relay system" evidence="5">
    <location>
        <position position="132"/>
    </location>
</feature>
<dbReference type="EMBL" id="JAGMUV010000002">
    <property type="protein sequence ID" value="KAH7171501.1"/>
    <property type="molecule type" value="Genomic_DNA"/>
</dbReference>
<dbReference type="InterPro" id="IPR020556">
    <property type="entry name" value="Amidase_CS"/>
</dbReference>
<dbReference type="InterPro" id="IPR023631">
    <property type="entry name" value="Amidase_dom"/>
</dbReference>
<comment type="similarity">
    <text evidence="2">Belongs to the amidase family.</text>
</comment>
<evidence type="ECO:0000313" key="9">
    <source>
        <dbReference type="Proteomes" id="UP000738349"/>
    </source>
</evidence>
<dbReference type="SUPFAM" id="SSF75304">
    <property type="entry name" value="Amidase signature (AS) enzymes"/>
    <property type="match status" value="1"/>
</dbReference>
<keyword evidence="9" id="KW-1185">Reference proteome</keyword>
<organism evidence="8 9">
    <name type="scientific">Dactylonectria macrodidyma</name>
    <dbReference type="NCBI Taxonomy" id="307937"/>
    <lineage>
        <taxon>Eukaryota</taxon>
        <taxon>Fungi</taxon>
        <taxon>Dikarya</taxon>
        <taxon>Ascomycota</taxon>
        <taxon>Pezizomycotina</taxon>
        <taxon>Sordariomycetes</taxon>
        <taxon>Hypocreomycetidae</taxon>
        <taxon>Hypocreales</taxon>
        <taxon>Nectriaceae</taxon>
        <taxon>Dactylonectria</taxon>
    </lineage>
</organism>
<dbReference type="AlphaFoldDB" id="A0A9P9JMG2"/>
<dbReference type="PANTHER" id="PTHR46072">
    <property type="entry name" value="AMIDASE-RELATED-RELATED"/>
    <property type="match status" value="1"/>
</dbReference>
<comment type="catalytic activity">
    <reaction evidence="1">
        <text>a monocarboxylic acid amide + H2O = a monocarboxylate + NH4(+)</text>
        <dbReference type="Rhea" id="RHEA:12020"/>
        <dbReference type="ChEBI" id="CHEBI:15377"/>
        <dbReference type="ChEBI" id="CHEBI:28938"/>
        <dbReference type="ChEBI" id="CHEBI:35757"/>
        <dbReference type="ChEBI" id="CHEBI:83628"/>
        <dbReference type="EC" id="3.5.1.4"/>
    </reaction>
</comment>
<evidence type="ECO:0000256" key="3">
    <source>
        <dbReference type="ARBA" id="ARBA00012922"/>
    </source>
</evidence>
<dbReference type="PROSITE" id="PS00571">
    <property type="entry name" value="AMIDASES"/>
    <property type="match status" value="1"/>
</dbReference>
<proteinExistence type="inferred from homology"/>
<feature type="active site" description="Acyl-ester intermediate" evidence="5">
    <location>
        <position position="232"/>
    </location>
</feature>
<evidence type="ECO:0000313" key="8">
    <source>
        <dbReference type="EMBL" id="KAH7171501.1"/>
    </source>
</evidence>
<dbReference type="Gene3D" id="3.90.1300.10">
    <property type="entry name" value="Amidase signature (AS) domain"/>
    <property type="match status" value="1"/>
</dbReference>
<reference evidence="8" key="1">
    <citation type="journal article" date="2021" name="Nat. Commun.">
        <title>Genetic determinants of endophytism in the Arabidopsis root mycobiome.</title>
        <authorList>
            <person name="Mesny F."/>
            <person name="Miyauchi S."/>
            <person name="Thiergart T."/>
            <person name="Pickel B."/>
            <person name="Atanasova L."/>
            <person name="Karlsson M."/>
            <person name="Huettel B."/>
            <person name="Barry K.W."/>
            <person name="Haridas S."/>
            <person name="Chen C."/>
            <person name="Bauer D."/>
            <person name="Andreopoulos W."/>
            <person name="Pangilinan J."/>
            <person name="LaButti K."/>
            <person name="Riley R."/>
            <person name="Lipzen A."/>
            <person name="Clum A."/>
            <person name="Drula E."/>
            <person name="Henrissat B."/>
            <person name="Kohler A."/>
            <person name="Grigoriev I.V."/>
            <person name="Martin F.M."/>
            <person name="Hacquard S."/>
        </authorList>
    </citation>
    <scope>NUCLEOTIDE SEQUENCE</scope>
    <source>
        <strain evidence="8">MPI-CAGE-AT-0147</strain>
    </source>
</reference>
<feature type="binding site" evidence="6">
    <location>
        <position position="182"/>
    </location>
    <ligand>
        <name>substrate</name>
    </ligand>
</feature>
<protein>
    <recommendedName>
        <fullName evidence="3">amidase</fullName>
        <ecNumber evidence="3">3.5.1.4</ecNumber>
    </recommendedName>
</protein>
<sequence length="545" mass="60565">MAALQDLNSWQDKAAWARANRDAALAKVEPKLQGVPDELPLSSQDLPKAVLTPKEIEITENYSVNELLTVLRERKISVEEVTRAFLRRAALAQAATNCLVALMWDEAITRAKHLDSLPEPKGLLFGLPISTKEHHGMVGQDVATTASFVAWIGKKHGSNILYDTFWNEGCVFYARTTQPQTIMHLETNNNIFGRTVNPYNRNLTSGGSSGGESALIGMRGSIFGVGGDIGGSIRCPSAHVGIYGFKPTLKRVSVAGQRSIMAGKETIASTAGPMTVDREALELFMKVALSSEPWRIDPSLTVKEWTPYKFTKPLKIAVQWSDGVVQPHPPMTRALKEVAEACRKAGMEVVDWDCEPLDHAKGWDIISALYWPDGGEEALTLMEEAGEPVLPLTKFIIQEQPTVKNHTQHELWELCVKRDEYRAAYSRAWNETSAKDGKEVDVILCPPSFGAATPHDQSRYWGYTAHWNLLDYPGAVFPVTTVDPAKDPKDLSYVPKNDQDKFVYDMYSPEKYTNAPVSLQLIGRRQFDEKVLAALEEIEHAMGRK</sequence>
<keyword evidence="4" id="KW-0378">Hydrolase</keyword>
<evidence type="ECO:0000256" key="4">
    <source>
        <dbReference type="ARBA" id="ARBA00022801"/>
    </source>
</evidence>
<dbReference type="OrthoDB" id="6428749at2759"/>
<comment type="caution">
    <text evidence="8">The sequence shown here is derived from an EMBL/GenBank/DDBJ whole genome shotgun (WGS) entry which is preliminary data.</text>
</comment>
<evidence type="ECO:0000256" key="6">
    <source>
        <dbReference type="PIRSR" id="PIRSR001221-2"/>
    </source>
</evidence>
<gene>
    <name evidence="8" type="ORF">EDB81DRAFT_778624</name>
</gene>
<name>A0A9P9JMG2_9HYPO</name>
<feature type="binding site" evidence="6">
    <location>
        <position position="208"/>
    </location>
    <ligand>
        <name>substrate</name>
    </ligand>
</feature>
<evidence type="ECO:0000256" key="5">
    <source>
        <dbReference type="PIRSR" id="PIRSR001221-1"/>
    </source>
</evidence>
<accession>A0A9P9JMG2</accession>
<feature type="active site" description="Charge relay system" evidence="5">
    <location>
        <position position="208"/>
    </location>
</feature>
<feature type="domain" description="Amidase" evidence="7">
    <location>
        <begin position="80"/>
        <end position="532"/>
    </location>
</feature>
<evidence type="ECO:0000256" key="1">
    <source>
        <dbReference type="ARBA" id="ARBA00001311"/>
    </source>
</evidence>
<dbReference type="Proteomes" id="UP000738349">
    <property type="component" value="Unassembled WGS sequence"/>
</dbReference>
<dbReference type="InterPro" id="IPR036928">
    <property type="entry name" value="AS_sf"/>
</dbReference>
<dbReference type="PIRSF" id="PIRSF001221">
    <property type="entry name" value="Amidase_fungi"/>
    <property type="match status" value="1"/>
</dbReference>
<feature type="binding site" evidence="6">
    <location>
        <begin position="229"/>
        <end position="232"/>
    </location>
    <ligand>
        <name>substrate</name>
    </ligand>
</feature>
<dbReference type="EC" id="3.5.1.4" evidence="3"/>
<dbReference type="PANTHER" id="PTHR46072:SF4">
    <property type="entry name" value="AMIDASE C550.07-RELATED"/>
    <property type="match status" value="1"/>
</dbReference>